<protein>
    <submittedName>
        <fullName evidence="2">Spermidine synthase</fullName>
    </submittedName>
</protein>
<keyword evidence="1" id="KW-0620">Polyamine biosynthesis</keyword>
<dbReference type="PANTHER" id="PTHR43317:SF3">
    <property type="entry name" value="BLR2883 PROTEIN"/>
    <property type="match status" value="1"/>
</dbReference>
<accession>A0ABU0IRY2</accession>
<dbReference type="InterPro" id="IPR029063">
    <property type="entry name" value="SAM-dependent_MTases_sf"/>
</dbReference>
<evidence type="ECO:0000313" key="2">
    <source>
        <dbReference type="EMBL" id="MDQ0464771.1"/>
    </source>
</evidence>
<sequence>MSRLFEEIDYRQTPMGPISLRRRHILSIETDVYEVLLGDEHLMSSLFTAGEIALATLGLAAAPDRPLRILVGGLGLGYTAKAALDDPRAASVVVVDAMEAVVDWHRQGLVPLGAELSADPRCKFQLGDFFALDLEPASLDVILLDIDHSPRSLLNPAHARFYSAAGLQGMGAALTPGGVFALWSDEGPDADFMVLMAQVFLDPSAQVVTFDNPLTGGSSSCTIYVGKVA</sequence>
<organism evidence="2 3">
    <name type="scientific">Caulobacter ginsengisoli</name>
    <dbReference type="NCBI Taxonomy" id="400775"/>
    <lineage>
        <taxon>Bacteria</taxon>
        <taxon>Pseudomonadati</taxon>
        <taxon>Pseudomonadota</taxon>
        <taxon>Alphaproteobacteria</taxon>
        <taxon>Caulobacterales</taxon>
        <taxon>Caulobacteraceae</taxon>
        <taxon>Caulobacter</taxon>
    </lineage>
</organism>
<dbReference type="SUPFAM" id="SSF53335">
    <property type="entry name" value="S-adenosyl-L-methionine-dependent methyltransferases"/>
    <property type="match status" value="1"/>
</dbReference>
<dbReference type="Gene3D" id="3.40.50.150">
    <property type="entry name" value="Vaccinia Virus protein VP39"/>
    <property type="match status" value="1"/>
</dbReference>
<name>A0ABU0IRY2_9CAUL</name>
<evidence type="ECO:0000313" key="3">
    <source>
        <dbReference type="Proteomes" id="UP001228905"/>
    </source>
</evidence>
<gene>
    <name evidence="2" type="ORF">QO010_002555</name>
</gene>
<comment type="caution">
    <text evidence="2">The sequence shown here is derived from an EMBL/GenBank/DDBJ whole genome shotgun (WGS) entry which is preliminary data.</text>
</comment>
<dbReference type="EMBL" id="JAUSVS010000004">
    <property type="protein sequence ID" value="MDQ0464771.1"/>
    <property type="molecule type" value="Genomic_DNA"/>
</dbReference>
<dbReference type="RefSeq" id="WP_307349667.1">
    <property type="nucleotide sequence ID" value="NZ_JAUSVS010000004.1"/>
</dbReference>
<reference evidence="2 3" key="1">
    <citation type="submission" date="2023-07" db="EMBL/GenBank/DDBJ databases">
        <title>Genomic Encyclopedia of Type Strains, Phase IV (KMG-IV): sequencing the most valuable type-strain genomes for metagenomic binning, comparative biology and taxonomic classification.</title>
        <authorList>
            <person name="Goeker M."/>
        </authorList>
    </citation>
    <scope>NUCLEOTIDE SEQUENCE [LARGE SCALE GENOMIC DNA]</scope>
    <source>
        <strain evidence="2 3">DSM 18695</strain>
    </source>
</reference>
<evidence type="ECO:0000256" key="1">
    <source>
        <dbReference type="ARBA" id="ARBA00023115"/>
    </source>
</evidence>
<dbReference type="PANTHER" id="PTHR43317">
    <property type="entry name" value="THERMOSPERMINE SYNTHASE ACAULIS5"/>
    <property type="match status" value="1"/>
</dbReference>
<keyword evidence="3" id="KW-1185">Reference proteome</keyword>
<proteinExistence type="predicted"/>
<dbReference type="Proteomes" id="UP001228905">
    <property type="component" value="Unassembled WGS sequence"/>
</dbReference>